<dbReference type="PANTHER" id="PTHR46428">
    <property type="entry name" value="KELCH DOMAIN-CONTAINING PROTEIN 10"/>
    <property type="match status" value="1"/>
</dbReference>
<dbReference type="SUPFAM" id="SSF117281">
    <property type="entry name" value="Kelch motif"/>
    <property type="match status" value="1"/>
</dbReference>
<protein>
    <recommendedName>
        <fullName evidence="4">Kelch domain-containing protein 10</fullName>
    </recommendedName>
</protein>
<dbReference type="Gene3D" id="2.120.10.80">
    <property type="entry name" value="Kelch-type beta propeller"/>
    <property type="match status" value="2"/>
</dbReference>
<evidence type="ECO:0000313" key="6">
    <source>
        <dbReference type="RefSeq" id="XP_013412572.1"/>
    </source>
</evidence>
<dbReference type="InParanoid" id="A0A1S3JQD8"/>
<dbReference type="Pfam" id="PF01344">
    <property type="entry name" value="Kelch_1"/>
    <property type="match status" value="1"/>
</dbReference>
<keyword evidence="5" id="KW-1185">Reference proteome</keyword>
<dbReference type="AlphaFoldDB" id="A0A1S3JQD8"/>
<dbReference type="InterPro" id="IPR052125">
    <property type="entry name" value="KLHDC10"/>
</dbReference>
<evidence type="ECO:0000313" key="5">
    <source>
        <dbReference type="Proteomes" id="UP000085678"/>
    </source>
</evidence>
<dbReference type="PANTHER" id="PTHR46428:SF1">
    <property type="entry name" value="KELCH DOMAIN-CONTAINING PROTEIN 10"/>
    <property type="match status" value="1"/>
</dbReference>
<dbReference type="FunCoup" id="A0A1S3JQD8">
    <property type="interactions" value="1144"/>
</dbReference>
<evidence type="ECO:0000256" key="1">
    <source>
        <dbReference type="ARBA" id="ARBA00022441"/>
    </source>
</evidence>
<comment type="similarity">
    <text evidence="3">Belongs to the KLHDC10 family.</text>
</comment>
<dbReference type="Proteomes" id="UP000085678">
    <property type="component" value="Unplaced"/>
</dbReference>
<dbReference type="Pfam" id="PF24681">
    <property type="entry name" value="Kelch_KLHDC2_KLHL20_DRC7"/>
    <property type="match status" value="1"/>
</dbReference>
<dbReference type="KEGG" id="lak:106175222"/>
<evidence type="ECO:0000256" key="4">
    <source>
        <dbReference type="ARBA" id="ARBA00041041"/>
    </source>
</evidence>
<sequence>MTESTKTLNFFKICPKDITDAPFTREYLAPRSGHRVVADDSNLYCIGGYNPAFWEVENSDETYYPLFREIWKFNFASQKWTKLKTHGSMPREMASHTALMPSKHSILVFGGTGIPFGDQSSNRLHHCNLRTLEWREIECTGVLPQRIYGHSMIIIRDYLYVFGGTTGFVYNNELHRLNLQNFVWEKIESDQKVEPDVRYRQEVGTDGRHLILFGGGIDPHIAYGFEKMHMFDTEELKWKLQPTYPDSTHGHPPARRCHSCVQLQTDVYMCGGYDSQTVFGDVWRLDTLKLQWTKLSTEMPKPAYFHSAAVTPCGLMCVQGGVVHINHNERTSEVYCVWLKMPSLAEQCWQTLIKTIPNIDTMDRSELLELGIPQKYVDRIDGTPTAA</sequence>
<dbReference type="OrthoDB" id="7676067at2759"/>
<dbReference type="RefSeq" id="XP_013412572.1">
    <property type="nucleotide sequence ID" value="XM_013557118.2"/>
</dbReference>
<dbReference type="InterPro" id="IPR006652">
    <property type="entry name" value="Kelch_1"/>
</dbReference>
<evidence type="ECO:0000256" key="2">
    <source>
        <dbReference type="ARBA" id="ARBA00022737"/>
    </source>
</evidence>
<gene>
    <name evidence="6" type="primary">LOC106175222</name>
</gene>
<keyword evidence="2" id="KW-0677">Repeat</keyword>
<dbReference type="GO" id="GO:0032874">
    <property type="term" value="P:positive regulation of stress-activated MAPK cascade"/>
    <property type="evidence" value="ECO:0007669"/>
    <property type="project" value="TreeGrafter"/>
</dbReference>
<reference evidence="6" key="1">
    <citation type="journal article" date="2015" name="Nat. Commun.">
        <title>The Lingula genome provides insights into brachiopod evolution and the origin of phosphate biomineralization.</title>
        <authorList>
            <person name="Luo Y.J."/>
            <person name="Takeuchi T."/>
            <person name="Koyanagi R."/>
            <person name="Yamada L."/>
            <person name="Kanda M."/>
            <person name="Khalturina M."/>
            <person name="Fujie M."/>
            <person name="Yamasaki S.I."/>
            <person name="Endo K."/>
            <person name="Satoh N."/>
        </authorList>
    </citation>
    <scope>NUCLEOTIDE SEQUENCE</scope>
</reference>
<accession>A0A1S3JQD8</accession>
<dbReference type="SUPFAM" id="SSF50965">
    <property type="entry name" value="Galactose oxidase, central domain"/>
    <property type="match status" value="1"/>
</dbReference>
<evidence type="ECO:0000256" key="3">
    <source>
        <dbReference type="ARBA" id="ARBA00038487"/>
    </source>
</evidence>
<dbReference type="InterPro" id="IPR011043">
    <property type="entry name" value="Gal_Oxase/kelch_b-propeller"/>
</dbReference>
<dbReference type="InterPro" id="IPR015915">
    <property type="entry name" value="Kelch-typ_b-propeller"/>
</dbReference>
<dbReference type="GeneID" id="106175222"/>
<organism evidence="5 6">
    <name type="scientific">Lingula anatina</name>
    <name type="common">Brachiopod</name>
    <name type="synonym">Lingula unguis</name>
    <dbReference type="NCBI Taxonomy" id="7574"/>
    <lineage>
        <taxon>Eukaryota</taxon>
        <taxon>Metazoa</taxon>
        <taxon>Spiralia</taxon>
        <taxon>Lophotrochozoa</taxon>
        <taxon>Brachiopoda</taxon>
        <taxon>Linguliformea</taxon>
        <taxon>Lingulata</taxon>
        <taxon>Lingulida</taxon>
        <taxon>Linguloidea</taxon>
        <taxon>Lingulidae</taxon>
        <taxon>Lingula</taxon>
    </lineage>
</organism>
<reference evidence="6" key="2">
    <citation type="submission" date="2025-08" db="UniProtKB">
        <authorList>
            <consortium name="RefSeq"/>
        </authorList>
    </citation>
    <scope>IDENTIFICATION</scope>
</reference>
<keyword evidence="1" id="KW-0880">Kelch repeat</keyword>
<proteinExistence type="inferred from homology"/>
<dbReference type="STRING" id="7574.A0A1S3JQD8"/>
<name>A0A1S3JQD8_LINAN</name>